<protein>
    <submittedName>
        <fullName evidence="1">Uncharacterized protein</fullName>
    </submittedName>
</protein>
<dbReference type="RefSeq" id="WP_189677779.1">
    <property type="nucleotide sequence ID" value="NZ_BNAQ01000012.1"/>
</dbReference>
<comment type="caution">
    <text evidence="1">The sequence shown here is derived from an EMBL/GenBank/DDBJ whole genome shotgun (WGS) entry which is preliminary data.</text>
</comment>
<dbReference type="Proteomes" id="UP000652430">
    <property type="component" value="Unassembled WGS sequence"/>
</dbReference>
<sequence length="77" mass="8423">MAFLEELLEGGSTYRVKTTKGGAVVQPISDSDDDLDAFQDIVVQIEDNEGEGYEVSLTHPVSTRGRNLIDRIVIAID</sequence>
<reference evidence="2" key="1">
    <citation type="journal article" date="2019" name="Int. J. Syst. Evol. Microbiol.">
        <title>The Global Catalogue of Microorganisms (GCM) 10K type strain sequencing project: providing services to taxonomists for standard genome sequencing and annotation.</title>
        <authorList>
            <consortium name="The Broad Institute Genomics Platform"/>
            <consortium name="The Broad Institute Genome Sequencing Center for Infectious Disease"/>
            <person name="Wu L."/>
            <person name="Ma J."/>
        </authorList>
    </citation>
    <scope>NUCLEOTIDE SEQUENCE [LARGE SCALE GENOMIC DNA]</scope>
    <source>
        <strain evidence="2">CGMCC 1.8957</strain>
    </source>
</reference>
<name>A0ABQ3LV91_9SPHN</name>
<evidence type="ECO:0000313" key="1">
    <source>
        <dbReference type="EMBL" id="GHH26099.1"/>
    </source>
</evidence>
<organism evidence="1 2">
    <name type="scientific">Sphingomonas glacialis</name>
    <dbReference type="NCBI Taxonomy" id="658225"/>
    <lineage>
        <taxon>Bacteria</taxon>
        <taxon>Pseudomonadati</taxon>
        <taxon>Pseudomonadota</taxon>
        <taxon>Alphaproteobacteria</taxon>
        <taxon>Sphingomonadales</taxon>
        <taxon>Sphingomonadaceae</taxon>
        <taxon>Sphingomonas</taxon>
    </lineage>
</organism>
<dbReference type="EMBL" id="BNAQ01000012">
    <property type="protein sequence ID" value="GHH26099.1"/>
    <property type="molecule type" value="Genomic_DNA"/>
</dbReference>
<keyword evidence="2" id="KW-1185">Reference proteome</keyword>
<evidence type="ECO:0000313" key="2">
    <source>
        <dbReference type="Proteomes" id="UP000652430"/>
    </source>
</evidence>
<proteinExistence type="predicted"/>
<accession>A0ABQ3LV91</accession>
<gene>
    <name evidence="1" type="ORF">GCM10008023_40200</name>
</gene>